<evidence type="ECO:0000256" key="1">
    <source>
        <dbReference type="PROSITE-ProRule" id="PRU00047"/>
    </source>
</evidence>
<feature type="domain" description="CCHC-type" evidence="3">
    <location>
        <begin position="762"/>
        <end position="776"/>
    </location>
</feature>
<dbReference type="Pfam" id="PF22936">
    <property type="entry name" value="Pol_BBD"/>
    <property type="match status" value="1"/>
</dbReference>
<dbReference type="PANTHER" id="PTHR34676">
    <property type="entry name" value="DUF4219 DOMAIN-CONTAINING PROTEIN-RELATED"/>
    <property type="match status" value="1"/>
</dbReference>
<evidence type="ECO:0000259" key="4">
    <source>
        <dbReference type="PROSITE" id="PS50994"/>
    </source>
</evidence>
<dbReference type="Pfam" id="PF25597">
    <property type="entry name" value="SH3_retrovirus"/>
    <property type="match status" value="1"/>
</dbReference>
<dbReference type="PROSITE" id="PS50158">
    <property type="entry name" value="ZF_CCHC"/>
    <property type="match status" value="1"/>
</dbReference>
<feature type="region of interest" description="Disordered" evidence="2">
    <location>
        <begin position="693"/>
        <end position="712"/>
    </location>
</feature>
<dbReference type="SMART" id="SM00343">
    <property type="entry name" value="ZnF_C2HC"/>
    <property type="match status" value="1"/>
</dbReference>
<dbReference type="InterPro" id="IPR001584">
    <property type="entry name" value="Integrase_cat-core"/>
</dbReference>
<dbReference type="GO" id="GO:0003676">
    <property type="term" value="F:nucleic acid binding"/>
    <property type="evidence" value="ECO:0007669"/>
    <property type="project" value="InterPro"/>
</dbReference>
<proteinExistence type="predicted"/>
<dbReference type="Gene3D" id="3.30.420.10">
    <property type="entry name" value="Ribonuclease H-like superfamily/Ribonuclease H"/>
    <property type="match status" value="1"/>
</dbReference>
<gene>
    <name evidence="5" type="primary">POLX_2692</name>
    <name evidence="5" type="ORF">CK203_047683</name>
</gene>
<feature type="compositionally biased region" description="Acidic residues" evidence="2">
    <location>
        <begin position="697"/>
        <end position="712"/>
    </location>
</feature>
<dbReference type="SUPFAM" id="SSF57756">
    <property type="entry name" value="Retrovirus zinc finger-like domains"/>
    <property type="match status" value="1"/>
</dbReference>
<sequence length="849" mass="98576">MGNDHALEIVGIGSIKAKMDDGVIRTIPKVRHVKGLKKNMLSMGQLDDLRYEFHVKRGIMKVIRGTFVVMKVEKIAANLYMLHRKTYQDAETFVANSGEKLTMSQEGIQRQKIVAYTSQQNGIAEQTNRTLVERMRAMLKTTGLPKTYWAEATKTAYYIINRSSSTAIEMKTPMEMWTSKLIDYSFLYIFGCPAYVMYNEQERTKLDPKSKKCIFLEDGEPSNYQEVINNSDSSLWMAIMQEDVEALHKNQIWKLVLLPPGKKKTIGNKWVYKIKYDSNDKVERYRARLVVKGYALKIDVKTMFLDGELEEEIYMLQPKRFEENRKENLVYRQDFVQAMEVNYSLSKAMLTQTLQVIFVKPRLGVEPIKWLNRFNWSTGCAHPVEDRLREAKKFLSLLVAFSSWSRLNLNQLRSCQGPVEDFERSFICKSLRGSFSSVRYHLRGCSRVGYLLRSVKGVWSQKSKMVNWNHNPIVLLEGLVWKPWISGTSSLGLKLEESGYVWDVIEDGPTFPTKLVDGVLVPKPKQEWNELDRRNFQLNAKVVFTLQCAMDRNEYNRICQCKSAKEIWRLLEITHEGTNQVKESKINLLVHNYELFSMKETETIVEMITRFTDIVNGLEALGKTYKESEKVMKILRFLPSKWHTKLTAIQEAKDLTKLPMEELVGSLMTYEINLTKKLQEGEDKKKKSIALKATTKEEEDVEEEKPSDEDDDLALITRKLNKYMRGERFRGRKFTSRRDPSKKESSSHGDNEKWEEKRDLTCFKCKKLGHIKYDCPLYKSEAKRIMKKAMMATWSESEESSEEENEKEVANMCFMAIDDIDEGSIQEGRYAYLGKNALMILVMVSLLKA</sequence>
<dbReference type="GO" id="GO:0008270">
    <property type="term" value="F:zinc ion binding"/>
    <property type="evidence" value="ECO:0007669"/>
    <property type="project" value="UniProtKB-KW"/>
</dbReference>
<keyword evidence="1" id="KW-0863">Zinc-finger</keyword>
<comment type="caution">
    <text evidence="5">The sequence shown here is derived from an EMBL/GenBank/DDBJ whole genome shotgun (WGS) entry which is preliminary data.</text>
</comment>
<dbReference type="Pfam" id="PF14223">
    <property type="entry name" value="Retrotran_gag_2"/>
    <property type="match status" value="1"/>
</dbReference>
<dbReference type="PROSITE" id="PS50994">
    <property type="entry name" value="INTEGRASE"/>
    <property type="match status" value="1"/>
</dbReference>
<dbReference type="PANTHER" id="PTHR34676:SF8">
    <property type="entry name" value="TRANSMEMBRANE PROTEIN"/>
    <property type="match status" value="1"/>
</dbReference>
<keyword evidence="1" id="KW-0862">Zinc</keyword>
<feature type="domain" description="Integrase catalytic" evidence="4">
    <location>
        <begin position="68"/>
        <end position="181"/>
    </location>
</feature>
<dbReference type="InterPro" id="IPR054722">
    <property type="entry name" value="PolX-like_BBD"/>
</dbReference>
<dbReference type="AlphaFoldDB" id="A0A438H191"/>
<dbReference type="Proteomes" id="UP000288805">
    <property type="component" value="Unassembled WGS sequence"/>
</dbReference>
<organism evidence="5 6">
    <name type="scientific">Vitis vinifera</name>
    <name type="common">Grape</name>
    <dbReference type="NCBI Taxonomy" id="29760"/>
    <lineage>
        <taxon>Eukaryota</taxon>
        <taxon>Viridiplantae</taxon>
        <taxon>Streptophyta</taxon>
        <taxon>Embryophyta</taxon>
        <taxon>Tracheophyta</taxon>
        <taxon>Spermatophyta</taxon>
        <taxon>Magnoliopsida</taxon>
        <taxon>eudicotyledons</taxon>
        <taxon>Gunneridae</taxon>
        <taxon>Pentapetalae</taxon>
        <taxon>rosids</taxon>
        <taxon>Vitales</taxon>
        <taxon>Vitaceae</taxon>
        <taxon>Viteae</taxon>
        <taxon>Vitis</taxon>
    </lineage>
</organism>
<evidence type="ECO:0000256" key="2">
    <source>
        <dbReference type="SAM" id="MobiDB-lite"/>
    </source>
</evidence>
<dbReference type="Gene3D" id="4.10.60.10">
    <property type="entry name" value="Zinc finger, CCHC-type"/>
    <property type="match status" value="1"/>
</dbReference>
<name>A0A438H191_VITVI</name>
<feature type="compositionally biased region" description="Basic and acidic residues" evidence="2">
    <location>
        <begin position="736"/>
        <end position="751"/>
    </location>
</feature>
<dbReference type="InterPro" id="IPR012337">
    <property type="entry name" value="RNaseH-like_sf"/>
</dbReference>
<dbReference type="InterPro" id="IPR001878">
    <property type="entry name" value="Znf_CCHC"/>
</dbReference>
<reference evidence="5 6" key="1">
    <citation type="journal article" date="2018" name="PLoS Genet.">
        <title>Population sequencing reveals clonal diversity and ancestral inbreeding in the grapevine cultivar Chardonnay.</title>
        <authorList>
            <person name="Roach M.J."/>
            <person name="Johnson D.L."/>
            <person name="Bohlmann J."/>
            <person name="van Vuuren H.J."/>
            <person name="Jones S.J."/>
            <person name="Pretorius I.S."/>
            <person name="Schmidt S.A."/>
            <person name="Borneman A.R."/>
        </authorList>
    </citation>
    <scope>NUCLEOTIDE SEQUENCE [LARGE SCALE GENOMIC DNA]</scope>
    <source>
        <strain evidence="6">cv. Chardonnay</strain>
        <tissue evidence="5">Leaf</tissue>
    </source>
</reference>
<evidence type="ECO:0000313" key="6">
    <source>
        <dbReference type="Proteomes" id="UP000288805"/>
    </source>
</evidence>
<dbReference type="InterPro" id="IPR036397">
    <property type="entry name" value="RNaseH_sf"/>
</dbReference>
<protein>
    <submittedName>
        <fullName evidence="5">Retrovirus-related Pol polyprotein from transposon TNT 1-94</fullName>
    </submittedName>
</protein>
<dbReference type="EMBL" id="QGNW01000297">
    <property type="protein sequence ID" value="RVW78370.1"/>
    <property type="molecule type" value="Genomic_DNA"/>
</dbReference>
<feature type="region of interest" description="Disordered" evidence="2">
    <location>
        <begin position="731"/>
        <end position="751"/>
    </location>
</feature>
<evidence type="ECO:0000259" key="3">
    <source>
        <dbReference type="PROSITE" id="PS50158"/>
    </source>
</evidence>
<dbReference type="SUPFAM" id="SSF53098">
    <property type="entry name" value="Ribonuclease H-like"/>
    <property type="match status" value="1"/>
</dbReference>
<dbReference type="Pfam" id="PF07727">
    <property type="entry name" value="RVT_2"/>
    <property type="match status" value="1"/>
</dbReference>
<accession>A0A438H191</accession>
<dbReference type="InterPro" id="IPR013103">
    <property type="entry name" value="RVT_2"/>
</dbReference>
<keyword evidence="1" id="KW-0479">Metal-binding</keyword>
<dbReference type="InterPro" id="IPR036875">
    <property type="entry name" value="Znf_CCHC_sf"/>
</dbReference>
<dbReference type="GO" id="GO:0015074">
    <property type="term" value="P:DNA integration"/>
    <property type="evidence" value="ECO:0007669"/>
    <property type="project" value="InterPro"/>
</dbReference>
<dbReference type="InterPro" id="IPR057670">
    <property type="entry name" value="SH3_retrovirus"/>
</dbReference>
<dbReference type="Pfam" id="PF00098">
    <property type="entry name" value="zf-CCHC"/>
    <property type="match status" value="1"/>
</dbReference>
<evidence type="ECO:0000313" key="5">
    <source>
        <dbReference type="EMBL" id="RVW78370.1"/>
    </source>
</evidence>